<dbReference type="RefSeq" id="WP_101344548.1">
    <property type="nucleotide sequence ID" value="NZ_PJAI02000020.1"/>
</dbReference>
<sequence length="204" mass="23018">MKILQTLQMLALITVSFVTSANTDDTFDSISAGIKITKPASWHFLSAQQNIENLKSVDWRNAKTKDLVLKYAKAPLVAMMKYPEPYEDINPSLKINIQSLGDFSADNPNNILNLILPHLKKAFIDLEVIQEPIEITLSGLKASYMRFNYNLVVPGGESFPTTSEMWLVPRGDYYFMIGSGTRQDEKTGSRKEIKEILNTLIIDK</sequence>
<evidence type="ECO:0000313" key="3">
    <source>
        <dbReference type="Proteomes" id="UP000815846"/>
    </source>
</evidence>
<accession>A0ABY3MUC9</accession>
<protein>
    <submittedName>
        <fullName evidence="2">Uncharacterized protein</fullName>
    </submittedName>
</protein>
<dbReference type="Proteomes" id="UP000815846">
    <property type="component" value="Unassembled WGS sequence"/>
</dbReference>
<evidence type="ECO:0000256" key="1">
    <source>
        <dbReference type="SAM" id="SignalP"/>
    </source>
</evidence>
<reference evidence="2 3" key="1">
    <citation type="submission" date="2019-08" db="EMBL/GenBank/DDBJ databases">
        <title>Microbe sample from Colwellia echini.</title>
        <authorList>
            <person name="Christiansen L."/>
            <person name="Pathiraja D."/>
            <person name="Schultz-Johansen M."/>
            <person name="Choi I.-G."/>
            <person name="Stougaard P."/>
        </authorList>
    </citation>
    <scope>NUCLEOTIDE SEQUENCE [LARGE SCALE GENOMIC DNA]</scope>
    <source>
        <strain evidence="2 3">A3</strain>
    </source>
</reference>
<proteinExistence type="predicted"/>
<keyword evidence="3" id="KW-1185">Reference proteome</keyword>
<keyword evidence="1" id="KW-0732">Signal</keyword>
<evidence type="ECO:0000313" key="2">
    <source>
        <dbReference type="EMBL" id="TYK64672.1"/>
    </source>
</evidence>
<feature type="signal peptide" evidence="1">
    <location>
        <begin position="1"/>
        <end position="21"/>
    </location>
</feature>
<gene>
    <name evidence="2" type="ORF">CWS31_014570</name>
</gene>
<feature type="chain" id="PRO_5047232880" evidence="1">
    <location>
        <begin position="22"/>
        <end position="204"/>
    </location>
</feature>
<name>A0ABY3MUC9_9GAMM</name>
<dbReference type="EMBL" id="PJAI02000020">
    <property type="protein sequence ID" value="TYK64672.1"/>
    <property type="molecule type" value="Genomic_DNA"/>
</dbReference>
<comment type="caution">
    <text evidence="2">The sequence shown here is derived from an EMBL/GenBank/DDBJ whole genome shotgun (WGS) entry which is preliminary data.</text>
</comment>
<organism evidence="2 3">
    <name type="scientific">Colwellia echini</name>
    <dbReference type="NCBI Taxonomy" id="1982103"/>
    <lineage>
        <taxon>Bacteria</taxon>
        <taxon>Pseudomonadati</taxon>
        <taxon>Pseudomonadota</taxon>
        <taxon>Gammaproteobacteria</taxon>
        <taxon>Alteromonadales</taxon>
        <taxon>Colwelliaceae</taxon>
        <taxon>Colwellia</taxon>
    </lineage>
</organism>